<accession>A0ABS3FDP5</accession>
<sequence>MLSGKNILLGISGGIAAYKTTFLVRLLIKAGAQVKVVMTQSASSFVTPLTLSTLSKNPVLMDFINEEDGSLSWNNHVELGLWADIMLIAPATANTLSKMANGTCDNLLLATYLSAKCPVYFAPAMDLDMYKHPSTKNSLDKLESFGNTMIPAESGELASGLHGEGRMAEPENILAFLQEDLAKGLPLSGKNVLITAGPTQEAIDPVRFLGNRSTGTMGFELAKKAANLGANVILVSGPTHLSIDHYNIQLIRVTSAQEMYDACREHYADTDIAICAAAVADYRPKTIASEKVKKQEGDMRIDLERTPDILMSLGEAKKNQFLVGFALETQNELENAKGKLKRKHLDGIVLNSLKDDGAGFGGSTNKITFIDKNSEIKTFDVKTKPEVASDIWEEIISRIHA</sequence>
<dbReference type="Pfam" id="PF04127">
    <property type="entry name" value="DFP"/>
    <property type="match status" value="1"/>
</dbReference>
<comment type="similarity">
    <text evidence="3 4">In the C-terminal section; belongs to the PPC synthetase family.</text>
</comment>
<proteinExistence type="inferred from homology"/>
<keyword evidence="2 3" id="KW-0456">Lyase</keyword>
<dbReference type="EC" id="6.3.2.5" evidence="3"/>
<dbReference type="SUPFAM" id="SSF52507">
    <property type="entry name" value="Homo-oligomeric flavin-containing Cys decarboxylases, HFCD"/>
    <property type="match status" value="1"/>
</dbReference>
<feature type="binding site" evidence="3">
    <location>
        <position position="291"/>
    </location>
    <ligand>
        <name>CTP</name>
        <dbReference type="ChEBI" id="CHEBI:37563"/>
    </ligand>
</feature>
<comment type="caution">
    <text evidence="3">Lacks conserved residue(s) required for the propagation of feature annotation.</text>
</comment>
<comment type="function">
    <text evidence="4">Catalyzes two steps in the biosynthesis of coenzyme A. In the first step cysteine is conjugated to 4'-phosphopantothenate to form 4-phosphopantothenoylcysteine, in the latter compound is decarboxylated to form 4'-phosphopantotheine.</text>
</comment>
<gene>
    <name evidence="3 7" type="primary">coaBC</name>
    <name evidence="7" type="ORF">J0654_06225</name>
</gene>
<dbReference type="PANTHER" id="PTHR14359">
    <property type="entry name" value="HOMO-OLIGOMERIC FLAVIN CONTAINING CYS DECARBOXYLASE FAMILY"/>
    <property type="match status" value="1"/>
</dbReference>
<reference evidence="7 8" key="1">
    <citation type="submission" date="2021-03" db="EMBL/GenBank/DDBJ databases">
        <title>Muricauda lutimaris sp. nov. and Muricauda ruestringensis sp. nov, two marine members of the Flavobacteriaceae isolated from deep sea sediments of Western Pacific.</title>
        <authorList>
            <person name="Zhao S."/>
            <person name="Liu R."/>
        </authorList>
    </citation>
    <scope>NUCLEOTIDE SEQUENCE [LARGE SCALE GENOMIC DNA]</scope>
    <source>
        <strain evidence="7 8">BC31-3-A3</strain>
    </source>
</reference>
<dbReference type="RefSeq" id="WP_207026808.1">
    <property type="nucleotide sequence ID" value="NZ_JAFLNM010000001.1"/>
</dbReference>
<dbReference type="InterPro" id="IPR005252">
    <property type="entry name" value="CoaBC"/>
</dbReference>
<feature type="region of interest" description="Phosphopantothenoylcysteine decarboxylase" evidence="3">
    <location>
        <begin position="1"/>
        <end position="191"/>
    </location>
</feature>
<feature type="binding site" evidence="3">
    <location>
        <position position="339"/>
    </location>
    <ligand>
        <name>CTP</name>
        <dbReference type="ChEBI" id="CHEBI:37563"/>
    </ligand>
</feature>
<dbReference type="Proteomes" id="UP000664807">
    <property type="component" value="Unassembled WGS sequence"/>
</dbReference>
<name>A0ABS3FDP5_9FLAO</name>
<comment type="function">
    <text evidence="3">Catalyzes two sequential steps in the biosynthesis of coenzyme A. In the first step cysteine is conjugated to 4'-phosphopantothenate to form 4-phosphopantothenoylcysteine. In the second step the latter compound is decarboxylated to form 4'-phosphopantotheine.</text>
</comment>
<evidence type="ECO:0000256" key="4">
    <source>
        <dbReference type="RuleBase" id="RU364078"/>
    </source>
</evidence>
<dbReference type="SUPFAM" id="SSF102645">
    <property type="entry name" value="CoaB-like"/>
    <property type="match status" value="1"/>
</dbReference>
<keyword evidence="3" id="KW-0460">Magnesium</keyword>
<comment type="cofactor">
    <cofactor evidence="3">
        <name>FMN</name>
        <dbReference type="ChEBI" id="CHEBI:58210"/>
    </cofactor>
    <text evidence="3">Binds 1 FMN per subunit.</text>
</comment>
<dbReference type="InterPro" id="IPR036551">
    <property type="entry name" value="Flavin_trans-like"/>
</dbReference>
<feature type="binding site" evidence="3">
    <location>
        <position position="343"/>
    </location>
    <ligand>
        <name>CTP</name>
        <dbReference type="ChEBI" id="CHEBI:37563"/>
    </ligand>
</feature>
<feature type="domain" description="Flavoprotein" evidence="5">
    <location>
        <begin position="5"/>
        <end position="176"/>
    </location>
</feature>
<protein>
    <recommendedName>
        <fullName evidence="3">Coenzyme A biosynthesis bifunctional protein CoaBC</fullName>
    </recommendedName>
    <alternativeName>
        <fullName evidence="3">DNA/pantothenate metabolism flavoprotein</fullName>
    </alternativeName>
    <alternativeName>
        <fullName evidence="3">Phosphopantothenoylcysteine synthetase/decarboxylase</fullName>
        <shortName evidence="3">PPCS-PPCDC</shortName>
    </alternativeName>
    <domain>
        <recommendedName>
            <fullName evidence="3">Phosphopantothenoylcysteine decarboxylase</fullName>
            <shortName evidence="3">PPC decarboxylase</shortName>
            <shortName evidence="3">PPC-DC</shortName>
            <ecNumber evidence="3">4.1.1.36</ecNumber>
        </recommendedName>
        <alternativeName>
            <fullName evidence="3">CoaC</fullName>
        </alternativeName>
    </domain>
    <domain>
        <recommendedName>
            <fullName evidence="3">Phosphopantothenate--cysteine ligase</fullName>
            <ecNumber evidence="3">6.3.2.5</ecNumber>
        </recommendedName>
        <alternativeName>
            <fullName evidence="3">CoaB</fullName>
        </alternativeName>
        <alternativeName>
            <fullName evidence="3">Phosphopantothenoylcysteine synthetase</fullName>
            <shortName evidence="3">PPC synthetase</shortName>
            <shortName evidence="3">PPC-S</shortName>
        </alternativeName>
    </domain>
</protein>
<evidence type="ECO:0000259" key="5">
    <source>
        <dbReference type="Pfam" id="PF02441"/>
    </source>
</evidence>
<evidence type="ECO:0000256" key="2">
    <source>
        <dbReference type="ARBA" id="ARBA00023239"/>
    </source>
</evidence>
<keyword evidence="3 4" id="KW-0288">FMN</keyword>
<feature type="region of interest" description="Phosphopantothenate--cysteine ligase" evidence="3">
    <location>
        <begin position="192"/>
        <end position="401"/>
    </location>
</feature>
<dbReference type="GO" id="GO:0004633">
    <property type="term" value="F:phosphopantothenoylcysteine decarboxylase activity"/>
    <property type="evidence" value="ECO:0007669"/>
    <property type="project" value="UniProtKB-EC"/>
</dbReference>
<keyword evidence="8" id="KW-1185">Reference proteome</keyword>
<organism evidence="7 8">
    <name type="scientific">Flagellimonas profundi</name>
    <dbReference type="NCBI Taxonomy" id="2915620"/>
    <lineage>
        <taxon>Bacteria</taxon>
        <taxon>Pseudomonadati</taxon>
        <taxon>Bacteroidota</taxon>
        <taxon>Flavobacteriia</taxon>
        <taxon>Flavobacteriales</taxon>
        <taxon>Flavobacteriaceae</taxon>
        <taxon>Flagellimonas</taxon>
    </lineage>
</organism>
<evidence type="ECO:0000256" key="3">
    <source>
        <dbReference type="HAMAP-Rule" id="MF_02225"/>
    </source>
</evidence>
<keyword evidence="3 4" id="KW-0436">Ligase</keyword>
<dbReference type="EMBL" id="JAFLNM010000001">
    <property type="protein sequence ID" value="MBO0341232.1"/>
    <property type="molecule type" value="Genomic_DNA"/>
</dbReference>
<dbReference type="Pfam" id="PF02441">
    <property type="entry name" value="Flavoprotein"/>
    <property type="match status" value="1"/>
</dbReference>
<comment type="cofactor">
    <cofactor evidence="3">
        <name>Mg(2+)</name>
        <dbReference type="ChEBI" id="CHEBI:18420"/>
    </cofactor>
</comment>
<dbReference type="Gene3D" id="3.40.50.1950">
    <property type="entry name" value="Flavin prenyltransferase-like"/>
    <property type="match status" value="1"/>
</dbReference>
<feature type="domain" description="DNA/pantothenate metabolism flavoprotein C-terminal" evidence="6">
    <location>
        <begin position="187"/>
        <end position="396"/>
    </location>
</feature>
<keyword evidence="1 3" id="KW-0210">Decarboxylase</keyword>
<evidence type="ECO:0000256" key="1">
    <source>
        <dbReference type="ARBA" id="ARBA00022793"/>
    </source>
</evidence>
<feature type="binding site" evidence="3">
    <location>
        <position position="281"/>
    </location>
    <ligand>
        <name>CTP</name>
        <dbReference type="ChEBI" id="CHEBI:37563"/>
    </ligand>
</feature>
<comment type="similarity">
    <text evidence="3 4">In the N-terminal section; belongs to the HFCD (homo-oligomeric flavin containing Cys decarboxylase) superfamily.</text>
</comment>
<keyword evidence="3" id="KW-0479">Metal-binding</keyword>
<dbReference type="HAMAP" id="MF_02225">
    <property type="entry name" value="CoaBC"/>
    <property type="match status" value="1"/>
</dbReference>
<comment type="caution">
    <text evidence="7">The sequence shown here is derived from an EMBL/GenBank/DDBJ whole genome shotgun (WGS) entry which is preliminary data.</text>
</comment>
<dbReference type="GO" id="GO:0004632">
    <property type="term" value="F:phosphopantothenate--cysteine ligase activity"/>
    <property type="evidence" value="ECO:0007669"/>
    <property type="project" value="UniProtKB-EC"/>
</dbReference>
<dbReference type="InterPro" id="IPR007085">
    <property type="entry name" value="DNA/pantothenate-metab_flavo_C"/>
</dbReference>
<dbReference type="InterPro" id="IPR003382">
    <property type="entry name" value="Flavoprotein"/>
</dbReference>
<evidence type="ECO:0000313" key="8">
    <source>
        <dbReference type="Proteomes" id="UP000664807"/>
    </source>
</evidence>
<comment type="pathway">
    <text evidence="3 4">Cofactor biosynthesis; coenzyme A biosynthesis; CoA from (R)-pantothenate: step 2/5.</text>
</comment>
<dbReference type="PANTHER" id="PTHR14359:SF6">
    <property type="entry name" value="PHOSPHOPANTOTHENOYLCYSTEINE DECARBOXYLASE"/>
    <property type="match status" value="1"/>
</dbReference>
<dbReference type="NCBIfam" id="TIGR00521">
    <property type="entry name" value="coaBC_dfp"/>
    <property type="match status" value="1"/>
</dbReference>
<dbReference type="EC" id="4.1.1.36" evidence="3"/>
<dbReference type="InterPro" id="IPR035929">
    <property type="entry name" value="CoaB-like_sf"/>
</dbReference>
<evidence type="ECO:0000313" key="7">
    <source>
        <dbReference type="EMBL" id="MBO0341232.1"/>
    </source>
</evidence>
<comment type="catalytic activity">
    <reaction evidence="3 4">
        <text>N-[(R)-4-phosphopantothenoyl]-L-cysteine + H(+) = (R)-4'-phosphopantetheine + CO2</text>
        <dbReference type="Rhea" id="RHEA:16793"/>
        <dbReference type="ChEBI" id="CHEBI:15378"/>
        <dbReference type="ChEBI" id="CHEBI:16526"/>
        <dbReference type="ChEBI" id="CHEBI:59458"/>
        <dbReference type="ChEBI" id="CHEBI:61723"/>
        <dbReference type="EC" id="4.1.1.36"/>
    </reaction>
</comment>
<keyword evidence="3 4" id="KW-0285">Flavoprotein</keyword>
<dbReference type="Gene3D" id="3.40.50.10300">
    <property type="entry name" value="CoaB-like"/>
    <property type="match status" value="1"/>
</dbReference>
<comment type="catalytic activity">
    <reaction evidence="3 4">
        <text>(R)-4'-phosphopantothenate + L-cysteine + CTP = N-[(R)-4-phosphopantothenoyl]-L-cysteine + CMP + diphosphate + H(+)</text>
        <dbReference type="Rhea" id="RHEA:19397"/>
        <dbReference type="ChEBI" id="CHEBI:10986"/>
        <dbReference type="ChEBI" id="CHEBI:15378"/>
        <dbReference type="ChEBI" id="CHEBI:33019"/>
        <dbReference type="ChEBI" id="CHEBI:35235"/>
        <dbReference type="ChEBI" id="CHEBI:37563"/>
        <dbReference type="ChEBI" id="CHEBI:59458"/>
        <dbReference type="ChEBI" id="CHEBI:60377"/>
        <dbReference type="EC" id="6.3.2.5"/>
    </reaction>
</comment>
<comment type="pathway">
    <text evidence="3 4">Cofactor biosynthesis; coenzyme A biosynthesis; CoA from (R)-pantothenate: step 3/5.</text>
</comment>
<feature type="binding site" evidence="3">
    <location>
        <begin position="307"/>
        <end position="310"/>
    </location>
    <ligand>
        <name>CTP</name>
        <dbReference type="ChEBI" id="CHEBI:37563"/>
    </ligand>
</feature>
<feature type="binding site" evidence="3">
    <location>
        <position position="325"/>
    </location>
    <ligand>
        <name>CTP</name>
        <dbReference type="ChEBI" id="CHEBI:37563"/>
    </ligand>
</feature>
<keyword evidence="3" id="KW-0511">Multifunctional enzyme</keyword>
<evidence type="ECO:0000259" key="6">
    <source>
        <dbReference type="Pfam" id="PF04127"/>
    </source>
</evidence>